<reference evidence="2 3" key="2">
    <citation type="journal article" date="2021" name="Genomics">
        <title>High-quality reference genome for Clonorchis sinensis.</title>
        <authorList>
            <person name="Young N.D."/>
            <person name="Stroehlein A.J."/>
            <person name="Kinkar L."/>
            <person name="Wang T."/>
            <person name="Sohn W.M."/>
            <person name="Chang B.C.H."/>
            <person name="Kaur P."/>
            <person name="Weisz D."/>
            <person name="Dudchenko O."/>
            <person name="Aiden E.L."/>
            <person name="Korhonen P.K."/>
            <person name="Gasser R.B."/>
        </authorList>
    </citation>
    <scope>NUCLEOTIDE SEQUENCE [LARGE SCALE GENOMIC DNA]</scope>
    <source>
        <strain evidence="2">Cs-k2</strain>
    </source>
</reference>
<evidence type="ECO:0000313" key="3">
    <source>
        <dbReference type="Proteomes" id="UP000286415"/>
    </source>
</evidence>
<dbReference type="AlphaFoldDB" id="A0A3R7CF33"/>
<feature type="compositionally biased region" description="Polar residues" evidence="1">
    <location>
        <begin position="147"/>
        <end position="156"/>
    </location>
</feature>
<dbReference type="OrthoDB" id="10051416at2759"/>
<protein>
    <submittedName>
        <fullName evidence="2">Uncharacterized protein</fullName>
    </submittedName>
</protein>
<gene>
    <name evidence="2" type="ORF">CSKR_106884</name>
</gene>
<feature type="compositionally biased region" description="Basic residues" evidence="1">
    <location>
        <begin position="135"/>
        <end position="145"/>
    </location>
</feature>
<keyword evidence="3" id="KW-1185">Reference proteome</keyword>
<comment type="caution">
    <text evidence="2">The sequence shown here is derived from an EMBL/GenBank/DDBJ whole genome shotgun (WGS) entry which is preliminary data.</text>
</comment>
<dbReference type="Proteomes" id="UP000286415">
    <property type="component" value="Unassembled WGS sequence"/>
</dbReference>
<evidence type="ECO:0000256" key="1">
    <source>
        <dbReference type="SAM" id="MobiDB-lite"/>
    </source>
</evidence>
<feature type="region of interest" description="Disordered" evidence="1">
    <location>
        <begin position="134"/>
        <end position="156"/>
    </location>
</feature>
<name>A0A3R7CF33_CLOSI</name>
<reference evidence="2 3" key="1">
    <citation type="journal article" date="2018" name="Biotechnol. Adv.">
        <title>Improved genomic resources and new bioinformatic workflow for the carcinogenic parasite Clonorchis sinensis: Biotechnological implications.</title>
        <authorList>
            <person name="Wang D."/>
            <person name="Korhonen P.K."/>
            <person name="Gasser R.B."/>
            <person name="Young N.D."/>
        </authorList>
    </citation>
    <scope>NUCLEOTIDE SEQUENCE [LARGE SCALE GENOMIC DNA]</scope>
    <source>
        <strain evidence="2">Cs-k2</strain>
    </source>
</reference>
<organism evidence="2 3">
    <name type="scientific">Clonorchis sinensis</name>
    <name type="common">Chinese liver fluke</name>
    <dbReference type="NCBI Taxonomy" id="79923"/>
    <lineage>
        <taxon>Eukaryota</taxon>
        <taxon>Metazoa</taxon>
        <taxon>Spiralia</taxon>
        <taxon>Lophotrochozoa</taxon>
        <taxon>Platyhelminthes</taxon>
        <taxon>Trematoda</taxon>
        <taxon>Digenea</taxon>
        <taxon>Opisthorchiida</taxon>
        <taxon>Opisthorchiata</taxon>
        <taxon>Opisthorchiidae</taxon>
        <taxon>Clonorchis</taxon>
    </lineage>
</organism>
<accession>A0A3R7CF33</accession>
<feature type="non-terminal residue" evidence="2">
    <location>
        <position position="1"/>
    </location>
</feature>
<dbReference type="EMBL" id="NIRI02000042">
    <property type="protein sequence ID" value="KAG5452250.1"/>
    <property type="molecule type" value="Genomic_DNA"/>
</dbReference>
<sequence>PSRARLRRWLEREFTDRKVRGSNPTSASRFPLSRLGHLGSIPVLVQPWGGIILLKQEAVLQNFDNEESDPNYASSAPLIAARKISRVNMVGRVGILINKSMVSNNNRSFSRGTLSVPSCHATRRKYKDWDTARLSKGKSRGRGRARTTNLPVAENSSTAHDRFRPFWGSSGRCSPRVSVNVTFYLKPDCTELVKYTHLQTNLVFARDSPGTITNERFS</sequence>
<proteinExistence type="predicted"/>
<dbReference type="InParanoid" id="A0A3R7CF33"/>
<evidence type="ECO:0000313" key="2">
    <source>
        <dbReference type="EMBL" id="KAG5452250.1"/>
    </source>
</evidence>